<keyword evidence="2 4" id="KW-0732">Signal</keyword>
<dbReference type="SUPFAM" id="SSF53474">
    <property type="entry name" value="alpha/beta-Hydrolases"/>
    <property type="match status" value="1"/>
</dbReference>
<comment type="caution">
    <text evidence="7">The sequence shown here is derived from an EMBL/GenBank/DDBJ whole genome shotgun (WGS) entry which is preliminary data.</text>
</comment>
<sequence length="509" mass="54133">MKRSLAALASLTIALTACSTAVPGDDASESGTATIEAPAGLDEFYHQDVEWEACEGSGAVTTECATVRVPLDYDEPEGETIELSMLRVPASGDAIGSLFVNPGGPGGSGKDMASDASYYFSDALRENYDIVGFDPRGVGDSTPIDCLPDDELGDFLDKSYPDTPEGEAQSLKDTRAIIEGCVDTSGNLLEFVSTINAAKDMDVMRAALGETQLDYFGFSYGTHLGGQYADMFPENVGRMVLDGAVDPAVSALDSSYFQAVGFEQALTAYVESCLDDTDCPLEGDTVEEAKAHLQSVIEATQDNPLPTAVDDRVVNPAIFYTGIATTLYSEDTWSYLTEALIMAIEEDDGTFILTFNDLMIGRDTYSGEFSDNSLEARWAINCVDFPAVIDEEAVAANDVRLNEDAPTFAPYFEGGDTFCSEWPHTADEVPGPFVAAGSNPILVIGTVGDPATPYQSSVNLAEQLENGILLTWEGEGHTAYGSAGPCIEDAVDDFFINGTLPEDGLTCPA</sequence>
<feature type="chain" id="PRO_5045166610" evidence="4">
    <location>
        <begin position="22"/>
        <end position="509"/>
    </location>
</feature>
<evidence type="ECO:0000313" key="7">
    <source>
        <dbReference type="EMBL" id="MBM9432319.1"/>
    </source>
</evidence>
<protein>
    <submittedName>
        <fullName evidence="7">Alpha/beta fold hydrolase</fullName>
    </submittedName>
</protein>
<dbReference type="Pfam" id="PF08386">
    <property type="entry name" value="Abhydrolase_4"/>
    <property type="match status" value="1"/>
</dbReference>
<dbReference type="PANTHER" id="PTHR43248">
    <property type="entry name" value="2-SUCCINYL-6-HYDROXY-2,4-CYCLOHEXADIENE-1-CARBOXYLATE SYNTHASE"/>
    <property type="match status" value="1"/>
</dbReference>
<dbReference type="InterPro" id="IPR029058">
    <property type="entry name" value="AB_hydrolase_fold"/>
</dbReference>
<keyword evidence="3 7" id="KW-0378">Hydrolase</keyword>
<evidence type="ECO:0000259" key="6">
    <source>
        <dbReference type="Pfam" id="PF08386"/>
    </source>
</evidence>
<feature type="domain" description="AB hydrolase-1" evidence="5">
    <location>
        <begin position="98"/>
        <end position="305"/>
    </location>
</feature>
<dbReference type="RefSeq" id="WP_187995894.1">
    <property type="nucleotide sequence ID" value="NZ_JACEXG010000001.1"/>
</dbReference>
<keyword evidence="8" id="KW-1185">Reference proteome</keyword>
<evidence type="ECO:0000256" key="2">
    <source>
        <dbReference type="ARBA" id="ARBA00022729"/>
    </source>
</evidence>
<evidence type="ECO:0000313" key="8">
    <source>
        <dbReference type="Proteomes" id="UP000705983"/>
    </source>
</evidence>
<reference evidence="8" key="1">
    <citation type="submission" date="2021-02" db="EMBL/GenBank/DDBJ databases">
        <title>Leucobacter sp. CX169.</title>
        <authorList>
            <person name="Cheng Y."/>
        </authorList>
    </citation>
    <scope>NUCLEOTIDE SEQUENCE [LARGE SCALE GENOMIC DNA]</scope>
    <source>
        <strain evidence="8">JY899</strain>
    </source>
</reference>
<evidence type="ECO:0000256" key="3">
    <source>
        <dbReference type="ARBA" id="ARBA00022801"/>
    </source>
</evidence>
<dbReference type="InterPro" id="IPR051601">
    <property type="entry name" value="Serine_prot/Carboxylest_S33"/>
</dbReference>
<feature type="domain" description="Peptidase S33 tripeptidyl aminopeptidase-like C-terminal" evidence="6">
    <location>
        <begin position="408"/>
        <end position="507"/>
    </location>
</feature>
<accession>A0ABS2TCF3</accession>
<dbReference type="GO" id="GO:0016787">
    <property type="term" value="F:hydrolase activity"/>
    <property type="evidence" value="ECO:0007669"/>
    <property type="project" value="UniProtKB-KW"/>
</dbReference>
<dbReference type="InterPro" id="IPR000073">
    <property type="entry name" value="AB_hydrolase_1"/>
</dbReference>
<dbReference type="Pfam" id="PF00561">
    <property type="entry name" value="Abhydrolase_1"/>
    <property type="match status" value="1"/>
</dbReference>
<name>A0ABS2TCF3_9ACTO</name>
<proteinExistence type="inferred from homology"/>
<organism evidence="7 8">
    <name type="scientific">Flaviflexus equikiangi</name>
    <dbReference type="NCBI Taxonomy" id="2758573"/>
    <lineage>
        <taxon>Bacteria</taxon>
        <taxon>Bacillati</taxon>
        <taxon>Actinomycetota</taxon>
        <taxon>Actinomycetes</taxon>
        <taxon>Actinomycetales</taxon>
        <taxon>Actinomycetaceae</taxon>
        <taxon>Flaviflexus</taxon>
    </lineage>
</organism>
<feature type="signal peptide" evidence="4">
    <location>
        <begin position="1"/>
        <end position="21"/>
    </location>
</feature>
<evidence type="ECO:0000259" key="5">
    <source>
        <dbReference type="Pfam" id="PF00561"/>
    </source>
</evidence>
<dbReference type="PROSITE" id="PS51257">
    <property type="entry name" value="PROKAR_LIPOPROTEIN"/>
    <property type="match status" value="1"/>
</dbReference>
<dbReference type="InterPro" id="IPR013595">
    <property type="entry name" value="Pept_S33_TAP-like_C"/>
</dbReference>
<dbReference type="Proteomes" id="UP000705983">
    <property type="component" value="Unassembled WGS sequence"/>
</dbReference>
<evidence type="ECO:0000256" key="1">
    <source>
        <dbReference type="ARBA" id="ARBA00010088"/>
    </source>
</evidence>
<comment type="similarity">
    <text evidence="1">Belongs to the peptidase S33 family.</text>
</comment>
<dbReference type="EMBL" id="JAFFJS010000001">
    <property type="protein sequence ID" value="MBM9432319.1"/>
    <property type="molecule type" value="Genomic_DNA"/>
</dbReference>
<gene>
    <name evidence="7" type="ORF">JVW63_01150</name>
</gene>
<dbReference type="PANTHER" id="PTHR43248:SF29">
    <property type="entry name" value="TRIPEPTIDYL AMINOPEPTIDASE"/>
    <property type="match status" value="1"/>
</dbReference>
<evidence type="ECO:0000256" key="4">
    <source>
        <dbReference type="SAM" id="SignalP"/>
    </source>
</evidence>
<dbReference type="Gene3D" id="3.40.50.1820">
    <property type="entry name" value="alpha/beta hydrolase"/>
    <property type="match status" value="1"/>
</dbReference>